<dbReference type="Proteomes" id="UP000199305">
    <property type="component" value="Unassembled WGS sequence"/>
</dbReference>
<dbReference type="Gene3D" id="3.40.50.1000">
    <property type="entry name" value="HAD superfamily/HAD-like"/>
    <property type="match status" value="1"/>
</dbReference>
<dbReference type="InterPro" id="IPR036412">
    <property type="entry name" value="HAD-like_sf"/>
</dbReference>
<keyword evidence="2" id="KW-1185">Reference proteome</keyword>
<reference evidence="2" key="1">
    <citation type="submission" date="2016-10" db="EMBL/GenBank/DDBJ databases">
        <authorList>
            <person name="Varghese N."/>
            <person name="Submissions S."/>
        </authorList>
    </citation>
    <scope>NUCLEOTIDE SEQUENCE [LARGE SCALE GENOMIC DNA]</scope>
    <source>
        <strain evidence="2">CGMCC 1.10658</strain>
    </source>
</reference>
<dbReference type="AlphaFoldDB" id="A0A1G8ZCC7"/>
<dbReference type="InterPro" id="IPR023214">
    <property type="entry name" value="HAD_sf"/>
</dbReference>
<proteinExistence type="predicted"/>
<dbReference type="SUPFAM" id="SSF56784">
    <property type="entry name" value="HAD-like"/>
    <property type="match status" value="1"/>
</dbReference>
<dbReference type="EMBL" id="FNFH01000003">
    <property type="protein sequence ID" value="SDK12593.1"/>
    <property type="molecule type" value="Genomic_DNA"/>
</dbReference>
<organism evidence="1 2">
    <name type="scientific">Microbulbifer yueqingensis</name>
    <dbReference type="NCBI Taxonomy" id="658219"/>
    <lineage>
        <taxon>Bacteria</taxon>
        <taxon>Pseudomonadati</taxon>
        <taxon>Pseudomonadota</taxon>
        <taxon>Gammaproteobacteria</taxon>
        <taxon>Cellvibrionales</taxon>
        <taxon>Microbulbiferaceae</taxon>
        <taxon>Microbulbifer</taxon>
    </lineage>
</organism>
<dbReference type="InterPro" id="IPR050582">
    <property type="entry name" value="HAD-like_SerB"/>
</dbReference>
<gene>
    <name evidence="1" type="ORF">SAMN05216212_1558</name>
</gene>
<dbReference type="Pfam" id="PF12710">
    <property type="entry name" value="HAD"/>
    <property type="match status" value="1"/>
</dbReference>
<sequence>MRGFPLRKVRGTGVLMRMRYKLSGLLSLVVTLVLVACPVAVKAADPLPSWKDNGTKDAIMEFVAKVTREGGKDYLPPEQRIATFDNDGTLWAEKPIYFQLVYAVDKVREMAPEHPEWKDQEPFASILKGDPQKALEGGKPALMKLMAATHTGMTGEEFRSSVSEWLETARHPKTKKRYTEMVYQPMLELLRHLRANGFKTYIVSGGGIDFLRAFSEETYGIPPEQVVGSTLKAGYELRDGTPVLVKQAEVALIDDKEGKPVGIYQYIGRRPVFAAGNSDGDLQMLEYTTAGAGPSFGLLLHHTDSGREWAYDRHSAVGRLDKALKQAPEKGWTVVDMQDDWRVVFPFEK</sequence>
<accession>A0A1G8ZCC7</accession>
<protein>
    <submittedName>
        <fullName evidence="1">Phosphoserine phosphatase</fullName>
    </submittedName>
</protein>
<dbReference type="CDD" id="cd01427">
    <property type="entry name" value="HAD_like"/>
    <property type="match status" value="1"/>
</dbReference>
<name>A0A1G8ZCC7_9GAMM</name>
<dbReference type="STRING" id="658219.SAMN05216212_1558"/>
<dbReference type="PANTHER" id="PTHR43344">
    <property type="entry name" value="PHOSPHOSERINE PHOSPHATASE"/>
    <property type="match status" value="1"/>
</dbReference>
<evidence type="ECO:0000313" key="2">
    <source>
        <dbReference type="Proteomes" id="UP000199305"/>
    </source>
</evidence>
<evidence type="ECO:0000313" key="1">
    <source>
        <dbReference type="EMBL" id="SDK12593.1"/>
    </source>
</evidence>